<dbReference type="InterPro" id="IPR019060">
    <property type="entry name" value="DUF2382"/>
</dbReference>
<dbReference type="EMBL" id="JADDOJ010000043">
    <property type="protein sequence ID" value="MBE7941233.1"/>
    <property type="molecule type" value="Genomic_DNA"/>
</dbReference>
<evidence type="ECO:0000313" key="2">
    <source>
        <dbReference type="EMBL" id="MBE7941233.1"/>
    </source>
</evidence>
<organism evidence="2 3">
    <name type="scientific">Ramlibacter aquaticus</name>
    <dbReference type="NCBI Taxonomy" id="2780094"/>
    <lineage>
        <taxon>Bacteria</taxon>
        <taxon>Pseudomonadati</taxon>
        <taxon>Pseudomonadota</taxon>
        <taxon>Betaproteobacteria</taxon>
        <taxon>Burkholderiales</taxon>
        <taxon>Comamonadaceae</taxon>
        <taxon>Ramlibacter</taxon>
    </lineage>
</organism>
<dbReference type="RefSeq" id="WP_193780772.1">
    <property type="nucleotide sequence ID" value="NZ_JADDOJ010000043.1"/>
</dbReference>
<keyword evidence="3" id="KW-1185">Reference proteome</keyword>
<name>A0ABR9SFV7_9BURK</name>
<reference evidence="2 3" key="1">
    <citation type="submission" date="2020-10" db="EMBL/GenBank/DDBJ databases">
        <title>Draft genome of Ramlibacter aquaticus LMG 30558.</title>
        <authorList>
            <person name="Props R."/>
        </authorList>
    </citation>
    <scope>NUCLEOTIDE SEQUENCE [LARGE SCALE GENOMIC DNA]</scope>
    <source>
        <strain evidence="2 3">LMG 30558</strain>
    </source>
</reference>
<dbReference type="Proteomes" id="UP000715965">
    <property type="component" value="Unassembled WGS sequence"/>
</dbReference>
<gene>
    <name evidence="2" type="ORF">IM725_11690</name>
</gene>
<sequence>MAEPTPAPGSLTLPVTEEELLVGRRRVDTQHTLRVRKEVQAEPVEWQGETTVETVHVERVPVGRVVDRVPEVREDGEVTVIPVVEERLVVTRELVLVEELRLLRRREQRPAVARTTLRRERVVVERQDPATGQWAPEDGH</sequence>
<evidence type="ECO:0000259" key="1">
    <source>
        <dbReference type="Pfam" id="PF09557"/>
    </source>
</evidence>
<dbReference type="Pfam" id="PF09557">
    <property type="entry name" value="DUF2382"/>
    <property type="match status" value="1"/>
</dbReference>
<proteinExistence type="predicted"/>
<accession>A0ABR9SFV7</accession>
<evidence type="ECO:0000313" key="3">
    <source>
        <dbReference type="Proteomes" id="UP000715965"/>
    </source>
</evidence>
<comment type="caution">
    <text evidence="2">The sequence shown here is derived from an EMBL/GenBank/DDBJ whole genome shotgun (WGS) entry which is preliminary data.</text>
</comment>
<protein>
    <submittedName>
        <fullName evidence="2">DUF2382 domain-containing protein</fullName>
    </submittedName>
</protein>
<feature type="domain" description="DUF2382" evidence="1">
    <location>
        <begin position="13"/>
        <end position="124"/>
    </location>
</feature>